<dbReference type="GO" id="GO:0016887">
    <property type="term" value="F:ATP hydrolysis activity"/>
    <property type="evidence" value="ECO:0000318"/>
    <property type="project" value="GO_Central"/>
</dbReference>
<dbReference type="Proteomes" id="UP000001064">
    <property type="component" value="Unassembled WGS sequence"/>
</dbReference>
<dbReference type="Pfam" id="PF08676">
    <property type="entry name" value="MutL_C"/>
    <property type="match status" value="1"/>
</dbReference>
<dbReference type="Gene3D" id="3.30.1540.20">
    <property type="entry name" value="MutL, C-terminal domain, dimerisation subdomain"/>
    <property type="match status" value="1"/>
</dbReference>
<dbReference type="SMART" id="SM01340">
    <property type="entry name" value="DNA_mis_repair"/>
    <property type="match status" value="1"/>
</dbReference>
<dbReference type="OMA" id="MRPRRMP"/>
<dbReference type="eggNOG" id="KOG1978">
    <property type="taxonomic scope" value="Eukaryota"/>
</dbReference>
<dbReference type="Pfam" id="PF01119">
    <property type="entry name" value="DNA_mis_repair"/>
    <property type="match status" value="1"/>
</dbReference>
<evidence type="ECO:0000259" key="4">
    <source>
        <dbReference type="SMART" id="SM00853"/>
    </source>
</evidence>
<dbReference type="AlphaFoldDB" id="F0ZLV8"/>
<dbReference type="Gene3D" id="3.30.1370.100">
    <property type="entry name" value="MutL, C-terminal domain, regulatory subdomain"/>
    <property type="match status" value="1"/>
</dbReference>
<dbReference type="PANTHER" id="PTHR10073">
    <property type="entry name" value="DNA MISMATCH REPAIR PROTEIN MLH, PMS, MUTL"/>
    <property type="match status" value="1"/>
</dbReference>
<feature type="domain" description="MutL C-terminal dimerisation" evidence="4">
    <location>
        <begin position="754"/>
        <end position="901"/>
    </location>
</feature>
<dbReference type="InterPro" id="IPR014721">
    <property type="entry name" value="Ribsml_uS5_D2-typ_fold_subgr"/>
</dbReference>
<dbReference type="InterPro" id="IPR014762">
    <property type="entry name" value="DNA_mismatch_repair_CS"/>
</dbReference>
<dbReference type="NCBIfam" id="TIGR00585">
    <property type="entry name" value="mutl"/>
    <property type="match status" value="1"/>
</dbReference>
<dbReference type="EMBL" id="GL871072">
    <property type="protein sequence ID" value="EGC35083.1"/>
    <property type="molecule type" value="Genomic_DNA"/>
</dbReference>
<proteinExistence type="inferred from homology"/>
<dbReference type="STRING" id="5786.F0ZLV8"/>
<dbReference type="FunFam" id="3.30.1370.100:FF:000001">
    <property type="entry name" value="Mismatch repair endonuclease pms1, putative"/>
    <property type="match status" value="1"/>
</dbReference>
<dbReference type="InterPro" id="IPR020568">
    <property type="entry name" value="Ribosomal_Su5_D2-typ_SF"/>
</dbReference>
<dbReference type="PANTHER" id="PTHR10073:SF52">
    <property type="entry name" value="MISMATCH REPAIR ENDONUCLEASE PMS2"/>
    <property type="match status" value="1"/>
</dbReference>
<dbReference type="KEGG" id="dpp:DICPUDRAFT_152626"/>
<name>F0ZLV8_DICPU</name>
<dbReference type="SUPFAM" id="SSF118116">
    <property type="entry name" value="DNA mismatch repair protein MutL"/>
    <property type="match status" value="1"/>
</dbReference>
<dbReference type="PROSITE" id="PS00058">
    <property type="entry name" value="DNA_MISMATCH_REPAIR_1"/>
    <property type="match status" value="1"/>
</dbReference>
<evidence type="ECO:0008006" key="8">
    <source>
        <dbReference type="Google" id="ProtNLM"/>
    </source>
</evidence>
<dbReference type="InterPro" id="IPR002099">
    <property type="entry name" value="MutL/Mlh/PMS"/>
</dbReference>
<comment type="similarity">
    <text evidence="1">Belongs to the DNA mismatch repair MutL/HexB family.</text>
</comment>
<organism evidence="6 7">
    <name type="scientific">Dictyostelium purpureum</name>
    <name type="common">Slime mold</name>
    <dbReference type="NCBI Taxonomy" id="5786"/>
    <lineage>
        <taxon>Eukaryota</taxon>
        <taxon>Amoebozoa</taxon>
        <taxon>Evosea</taxon>
        <taxon>Eumycetozoa</taxon>
        <taxon>Dictyostelia</taxon>
        <taxon>Dictyosteliales</taxon>
        <taxon>Dictyosteliaceae</taxon>
        <taxon>Dictyostelium</taxon>
    </lineage>
</organism>
<dbReference type="CDD" id="cd00782">
    <property type="entry name" value="MutL_Trans"/>
    <property type="match status" value="1"/>
</dbReference>
<dbReference type="CDD" id="cd16926">
    <property type="entry name" value="HATPase_MutL-MLH-PMS-like"/>
    <property type="match status" value="1"/>
</dbReference>
<dbReference type="GO" id="GO:0032389">
    <property type="term" value="C:MutLalpha complex"/>
    <property type="evidence" value="ECO:0000318"/>
    <property type="project" value="GO_Central"/>
</dbReference>
<feature type="domain" description="DNA mismatch repair protein S5" evidence="5">
    <location>
        <begin position="215"/>
        <end position="358"/>
    </location>
</feature>
<gene>
    <name evidence="6" type="ORF">DICPUDRAFT_152626</name>
</gene>
<dbReference type="FunCoup" id="F0ZLV8">
    <property type="interactions" value="475"/>
</dbReference>
<dbReference type="GO" id="GO:0005524">
    <property type="term" value="F:ATP binding"/>
    <property type="evidence" value="ECO:0007669"/>
    <property type="project" value="InterPro"/>
</dbReference>
<dbReference type="InterPro" id="IPR036890">
    <property type="entry name" value="HATPase_C_sf"/>
</dbReference>
<dbReference type="Pfam" id="PF13589">
    <property type="entry name" value="HATPase_c_3"/>
    <property type="match status" value="1"/>
</dbReference>
<dbReference type="SUPFAM" id="SSF54211">
    <property type="entry name" value="Ribosomal protein S5 domain 2-like"/>
    <property type="match status" value="1"/>
</dbReference>
<dbReference type="Gene3D" id="3.30.565.10">
    <property type="entry name" value="Histidine kinase-like ATPase, C-terminal domain"/>
    <property type="match status" value="1"/>
</dbReference>
<dbReference type="GO" id="GO:0140664">
    <property type="term" value="F:ATP-dependent DNA damage sensor activity"/>
    <property type="evidence" value="ECO:0007669"/>
    <property type="project" value="InterPro"/>
</dbReference>
<feature type="region of interest" description="Disordered" evidence="3">
    <location>
        <begin position="456"/>
        <end position="533"/>
    </location>
</feature>
<evidence type="ECO:0000313" key="7">
    <source>
        <dbReference type="Proteomes" id="UP000001064"/>
    </source>
</evidence>
<reference evidence="7" key="1">
    <citation type="journal article" date="2011" name="Genome Biol.">
        <title>Comparative genomics of the social amoebae Dictyostelium discoideum and Dictyostelium purpureum.</title>
        <authorList>
            <consortium name="US DOE Joint Genome Institute (JGI-PGF)"/>
            <person name="Sucgang R."/>
            <person name="Kuo A."/>
            <person name="Tian X."/>
            <person name="Salerno W."/>
            <person name="Parikh A."/>
            <person name="Feasley C.L."/>
            <person name="Dalin E."/>
            <person name="Tu H."/>
            <person name="Huang E."/>
            <person name="Barry K."/>
            <person name="Lindquist E."/>
            <person name="Shapiro H."/>
            <person name="Bruce D."/>
            <person name="Schmutz J."/>
            <person name="Salamov A."/>
            <person name="Fey P."/>
            <person name="Gaudet P."/>
            <person name="Anjard C."/>
            <person name="Babu M.M."/>
            <person name="Basu S."/>
            <person name="Bushmanova Y."/>
            <person name="van der Wel H."/>
            <person name="Katoh-Kurasawa M."/>
            <person name="Dinh C."/>
            <person name="Coutinho P.M."/>
            <person name="Saito T."/>
            <person name="Elias M."/>
            <person name="Schaap P."/>
            <person name="Kay R.R."/>
            <person name="Henrissat B."/>
            <person name="Eichinger L."/>
            <person name="Rivero F."/>
            <person name="Putnam N.H."/>
            <person name="West C.M."/>
            <person name="Loomis W.F."/>
            <person name="Chisholm R.L."/>
            <person name="Shaulsky G."/>
            <person name="Strassmann J.E."/>
            <person name="Queller D.C."/>
            <person name="Kuspa A."/>
            <person name="Grigoriev I.V."/>
        </authorList>
    </citation>
    <scope>NUCLEOTIDE SEQUENCE [LARGE SCALE GENOMIC DNA]</scope>
    <source>
        <strain evidence="7">QSDP1</strain>
    </source>
</reference>
<feature type="region of interest" description="Disordered" evidence="3">
    <location>
        <begin position="405"/>
        <end position="429"/>
    </location>
</feature>
<dbReference type="InterPro" id="IPR037198">
    <property type="entry name" value="MutL_C_sf"/>
</dbReference>
<dbReference type="SMART" id="SM00853">
    <property type="entry name" value="MutL_C"/>
    <property type="match status" value="1"/>
</dbReference>
<evidence type="ECO:0000259" key="5">
    <source>
        <dbReference type="SMART" id="SM01340"/>
    </source>
</evidence>
<dbReference type="GeneID" id="10501808"/>
<feature type="compositionally biased region" description="Polar residues" evidence="3">
    <location>
        <begin position="508"/>
        <end position="533"/>
    </location>
</feature>
<keyword evidence="7" id="KW-1185">Reference proteome</keyword>
<dbReference type="Gene3D" id="3.30.230.10">
    <property type="match status" value="1"/>
</dbReference>
<dbReference type="InParanoid" id="F0ZLV8"/>
<evidence type="ECO:0000256" key="3">
    <source>
        <dbReference type="SAM" id="MobiDB-lite"/>
    </source>
</evidence>
<dbReference type="GO" id="GO:0030983">
    <property type="term" value="F:mismatched DNA binding"/>
    <property type="evidence" value="ECO:0007669"/>
    <property type="project" value="InterPro"/>
</dbReference>
<dbReference type="OrthoDB" id="10254304at2759"/>
<evidence type="ECO:0000313" key="6">
    <source>
        <dbReference type="EMBL" id="EGC35083.1"/>
    </source>
</evidence>
<dbReference type="FunFam" id="3.30.230.10:FF:000290">
    <property type="entry name" value="Mismatch repair endonuclease pms1"/>
    <property type="match status" value="1"/>
</dbReference>
<feature type="compositionally biased region" description="Low complexity" evidence="3">
    <location>
        <begin position="419"/>
        <end position="429"/>
    </location>
</feature>
<dbReference type="SUPFAM" id="SSF55874">
    <property type="entry name" value="ATPase domain of HSP90 chaperone/DNA topoisomerase II/histidine kinase"/>
    <property type="match status" value="1"/>
</dbReference>
<dbReference type="InterPro" id="IPR038973">
    <property type="entry name" value="MutL/Mlh/Pms-like"/>
</dbReference>
<protein>
    <recommendedName>
        <fullName evidence="8">MutL DNA mismatch repair protein</fullName>
    </recommendedName>
</protein>
<dbReference type="InterPro" id="IPR014790">
    <property type="entry name" value="MutL_C"/>
</dbReference>
<sequence length="956" mass="107408">MIKAIDKESVNNICSGQVIFDLSIAVKELIENSIDAGATSIEIRLKEYGEEIIEVIDNGSGVEPSNFEALTMKHYTSKLEQFSDLLTVETFGFRGEALSSLCALSNVTVITRTANYPMAQKLVFATDGKIMSQSPIAREVGTTVQLINLFKKLPVRYQEFKRNIKKEYTKLQTIIQAYALISTGKRITCYNQAGKAQRNCVISTSGGNSTLRDNIASIFGSKMSQSLDEFTASDNLFKVNGLISKIGLGNGHGQSIGSQPSQSNGAIQSLSSLSRSCADRQFFFINGRPFEHSKLAKEINTLYHQFHKRGAYPVVVFNIETPTDNYDVNVTPDKRTIFIQKESQLLLLISDGLKTMWEKVQSIFDPSAPNSLTFDEDEDETIKKKNFSIQQSKISSFPNIYQLKSEEDEENKKKKIINDKNNNTTTTTTTTTKITSTKSLNISINSDDSFDIQPLKKQKHNNSTDSNKDISTDNKQLPKTPHPSKKLNLLDEFNNDNDSSTMDGDDYTQPTVSNKNKTVPQTNSPSSSQNTILDDNEYYNLKLTNLNSSTSNFSVLDDFEFKGTSSNDKKPFKIVNTSPIKKINNTNDNMNNNNTNNNNNNNNVNNNINNINNKNNNNKNKEDENENDSGYQQKNSKTFDITIKTDIEQIKKQYLIRNGTFDEDNNPVIPNTALVFTSIDGDDGSNIDLTNDLSPGSCCTIDHSLPQLDGKFSSSLGGIGVKATQQQQQIQQQQQAELELTKYFKKEYFKQMIVIGQFNLGFIIAKLGNDLFIIDQHAADEKYNFEMLSKSLEISSQPLIKPDPLSDLTCEEEMIIIENIDLFKKNGFKFIIDPEAPPRNKIQLSAFPMIHGQTFGIKDVYELIYLLKESPIPGSVTKIPRLNTLLASKACRKSIMVGNSLCHKEMKDVLNNLSTLDNPWCCPHGRPTMRHLIDFNHSLKKVQQQQQNKKDKEKDK</sequence>
<dbReference type="InterPro" id="IPR042120">
    <property type="entry name" value="MutL_C_dimsub"/>
</dbReference>
<dbReference type="VEuPathDB" id="AmoebaDB:DICPUDRAFT_152626"/>
<feature type="compositionally biased region" description="Low complexity" evidence="3">
    <location>
        <begin position="583"/>
        <end position="618"/>
    </location>
</feature>
<keyword evidence="2" id="KW-0227">DNA damage</keyword>
<evidence type="ECO:0000256" key="2">
    <source>
        <dbReference type="ARBA" id="ARBA00022763"/>
    </source>
</evidence>
<dbReference type="InterPro" id="IPR042121">
    <property type="entry name" value="MutL_C_regsub"/>
</dbReference>
<evidence type="ECO:0000256" key="1">
    <source>
        <dbReference type="ARBA" id="ARBA00006082"/>
    </source>
</evidence>
<dbReference type="GO" id="GO:0006298">
    <property type="term" value="P:mismatch repair"/>
    <property type="evidence" value="ECO:0000318"/>
    <property type="project" value="GO_Central"/>
</dbReference>
<accession>F0ZLV8</accession>
<feature type="region of interest" description="Disordered" evidence="3">
    <location>
        <begin position="562"/>
        <end position="636"/>
    </location>
</feature>
<dbReference type="RefSeq" id="XP_003288390.1">
    <property type="nucleotide sequence ID" value="XM_003288342.1"/>
</dbReference>
<dbReference type="InterPro" id="IPR013507">
    <property type="entry name" value="DNA_mismatch_S5_2-like"/>
</dbReference>
<dbReference type="FunFam" id="3.30.565.10:FF:000014">
    <property type="entry name" value="Mismatch repair endonuclease pms1, putative"/>
    <property type="match status" value="1"/>
</dbReference>